<dbReference type="EMBL" id="BMML01000033">
    <property type="protein sequence ID" value="GGN40915.1"/>
    <property type="molecule type" value="Genomic_DNA"/>
</dbReference>
<protein>
    <submittedName>
        <fullName evidence="2">Uncharacterized protein</fullName>
    </submittedName>
</protein>
<keyword evidence="3" id="KW-1185">Reference proteome</keyword>
<feature type="transmembrane region" description="Helical" evidence="1">
    <location>
        <begin position="50"/>
        <end position="68"/>
    </location>
</feature>
<dbReference type="AlphaFoldDB" id="A0A918CWU8"/>
<sequence>MVQRPEIASVTCISLCLSILYGGCFSAEGVRSATVRPGKAVMPHPFQHLALLAALVVLATIALTSLAVDAGDELTEHQARVLCAAMKAIEHVAIAYGTALAAQDTPVALIVKTVMPLLR</sequence>
<organism evidence="2 3">
    <name type="scientific">Streptomyces fuscichromogenes</name>
    <dbReference type="NCBI Taxonomy" id="1324013"/>
    <lineage>
        <taxon>Bacteria</taxon>
        <taxon>Bacillati</taxon>
        <taxon>Actinomycetota</taxon>
        <taxon>Actinomycetes</taxon>
        <taxon>Kitasatosporales</taxon>
        <taxon>Streptomycetaceae</taxon>
        <taxon>Streptomyces</taxon>
    </lineage>
</organism>
<name>A0A918CWU8_9ACTN</name>
<dbReference type="Proteomes" id="UP000653411">
    <property type="component" value="Unassembled WGS sequence"/>
</dbReference>
<keyword evidence="1" id="KW-0472">Membrane</keyword>
<gene>
    <name evidence="2" type="ORF">GCM10011578_088650</name>
</gene>
<reference evidence="2" key="2">
    <citation type="submission" date="2020-09" db="EMBL/GenBank/DDBJ databases">
        <authorList>
            <person name="Sun Q."/>
            <person name="Zhou Y."/>
        </authorList>
    </citation>
    <scope>NUCLEOTIDE SEQUENCE</scope>
    <source>
        <strain evidence="2">CGMCC 4.7110</strain>
    </source>
</reference>
<evidence type="ECO:0000313" key="2">
    <source>
        <dbReference type="EMBL" id="GGN40915.1"/>
    </source>
</evidence>
<evidence type="ECO:0000256" key="1">
    <source>
        <dbReference type="SAM" id="Phobius"/>
    </source>
</evidence>
<accession>A0A918CWU8</accession>
<reference evidence="2" key="1">
    <citation type="journal article" date="2014" name="Int. J. Syst. Evol. Microbiol.">
        <title>Complete genome sequence of Corynebacterium casei LMG S-19264T (=DSM 44701T), isolated from a smear-ripened cheese.</title>
        <authorList>
            <consortium name="US DOE Joint Genome Institute (JGI-PGF)"/>
            <person name="Walter F."/>
            <person name="Albersmeier A."/>
            <person name="Kalinowski J."/>
            <person name="Ruckert C."/>
        </authorList>
    </citation>
    <scope>NUCLEOTIDE SEQUENCE</scope>
    <source>
        <strain evidence="2">CGMCC 4.7110</strain>
    </source>
</reference>
<keyword evidence="1" id="KW-1133">Transmembrane helix</keyword>
<evidence type="ECO:0000313" key="3">
    <source>
        <dbReference type="Proteomes" id="UP000653411"/>
    </source>
</evidence>
<comment type="caution">
    <text evidence="2">The sequence shown here is derived from an EMBL/GenBank/DDBJ whole genome shotgun (WGS) entry which is preliminary data.</text>
</comment>
<keyword evidence="1" id="KW-0812">Transmembrane</keyword>
<proteinExistence type="predicted"/>